<dbReference type="Proteomes" id="UP000652691">
    <property type="component" value="Unassembled WGS sequence"/>
</dbReference>
<protein>
    <submittedName>
        <fullName evidence="1">Uncharacterized protein</fullName>
    </submittedName>
</protein>
<name>N9RLP4_9GAMM</name>
<sequence length="240" mass="27357">MNNLNILITAGLLLGSLTGCQQMQTMADQTVNSISKGVQAYDGWISKGTARVWDEMQNKSIRDKYLILTQEGNNNLIKLNQALLNDKYKLEKRSFDTIYLEKYITHQANFSDANRKIDTGIYISEKDLAAKMFIEQALAKGNEVRQYKKNINALLNRSLKQPITEFNGASNRYDVDPALVEFDKAGSPVAIMTRSWQTISAIGVDSRIYTNLYFGPETMRWFENSISNRSLEDALIRTYR</sequence>
<dbReference type="EMBL" id="APSA01000003">
    <property type="protein sequence ID" value="ENX40072.1"/>
    <property type="molecule type" value="Genomic_DNA"/>
</dbReference>
<reference evidence="2 4" key="2">
    <citation type="journal article" date="2014" name="Int. J. Syst. Evol. Microbiol.">
        <title>Complete genome sequence of Corynebacterium casei LMG S-19264T (=DSM 44701T), isolated from a smear-ripened cheese.</title>
        <authorList>
            <consortium name="US DOE Joint Genome Institute (JGI-PGF)"/>
            <person name="Walter F."/>
            <person name="Albersmeier A."/>
            <person name="Kalinowski J."/>
            <person name="Ruckert C."/>
        </authorList>
    </citation>
    <scope>NUCLEOTIDE SEQUENCE [LARGE SCALE GENOMIC DNA]</scope>
    <source>
        <strain evidence="2 4">CCM 8635</strain>
    </source>
</reference>
<reference evidence="1 3" key="1">
    <citation type="submission" date="2013-02" db="EMBL/GenBank/DDBJ databases">
        <title>The Genome Sequence of Acinetobacter sp. NIPH 3623.</title>
        <authorList>
            <consortium name="The Broad Institute Genome Sequencing Platform"/>
            <consortium name="The Broad Institute Genome Sequencing Center for Infectious Disease"/>
            <person name="Cerqueira G."/>
            <person name="Feldgarden M."/>
            <person name="Courvalin P."/>
            <person name="Perichon B."/>
            <person name="Grillot-Courvalin C."/>
            <person name="Clermont D."/>
            <person name="Rocha E."/>
            <person name="Yoon E.-J."/>
            <person name="Nemec A."/>
            <person name="Walker B."/>
            <person name="Young S.K."/>
            <person name="Zeng Q."/>
            <person name="Gargeya S."/>
            <person name="Fitzgerald M."/>
            <person name="Haas B."/>
            <person name="Abouelleil A."/>
            <person name="Alvarado L."/>
            <person name="Arachchi H.M."/>
            <person name="Berlin A.M."/>
            <person name="Chapman S.B."/>
            <person name="Dewar J."/>
            <person name="Goldberg J."/>
            <person name="Griggs A."/>
            <person name="Gujja S."/>
            <person name="Hansen M."/>
            <person name="Howarth C."/>
            <person name="Imamovic A."/>
            <person name="Larimer J."/>
            <person name="McCowan C."/>
            <person name="Murphy C."/>
            <person name="Neiman D."/>
            <person name="Pearson M."/>
            <person name="Priest M."/>
            <person name="Roberts A."/>
            <person name="Saif S."/>
            <person name="Shea T."/>
            <person name="Sisk P."/>
            <person name="Sykes S."/>
            <person name="Wortman J."/>
            <person name="Nusbaum C."/>
            <person name="Birren B."/>
        </authorList>
    </citation>
    <scope>NUCLEOTIDE SEQUENCE [LARGE SCALE GENOMIC DNA]</scope>
    <source>
        <strain evidence="1 3">NIPH 3623</strain>
    </source>
</reference>
<evidence type="ECO:0000313" key="2">
    <source>
        <dbReference type="EMBL" id="GGH36838.1"/>
    </source>
</evidence>
<keyword evidence="3" id="KW-1185">Reference proteome</keyword>
<dbReference type="PATRIC" id="fig|1217698.3.peg.691"/>
<dbReference type="STRING" id="1217698.F888_00712"/>
<proteinExistence type="predicted"/>
<dbReference type="EMBL" id="BMDA01000002">
    <property type="protein sequence ID" value="GGH36838.1"/>
    <property type="molecule type" value="Genomic_DNA"/>
</dbReference>
<organism evidence="1 3">
    <name type="scientific">Acinetobacter courvalinii</name>
    <dbReference type="NCBI Taxonomy" id="280147"/>
    <lineage>
        <taxon>Bacteria</taxon>
        <taxon>Pseudomonadati</taxon>
        <taxon>Pseudomonadota</taxon>
        <taxon>Gammaproteobacteria</taxon>
        <taxon>Moraxellales</taxon>
        <taxon>Moraxellaceae</taxon>
        <taxon>Acinetobacter</taxon>
    </lineage>
</organism>
<reference evidence="2" key="3">
    <citation type="submission" date="2024-03" db="EMBL/GenBank/DDBJ databases">
        <authorList>
            <person name="Sun Q."/>
            <person name="Sedlacek I."/>
        </authorList>
    </citation>
    <scope>NUCLEOTIDE SEQUENCE</scope>
    <source>
        <strain evidence="2">CCM 8635</strain>
    </source>
</reference>
<dbReference type="RefSeq" id="WP_005282564.1">
    <property type="nucleotide sequence ID" value="NZ_BMDA01000002.1"/>
</dbReference>
<gene>
    <name evidence="1" type="ORF">F888_00712</name>
    <name evidence="2" type="ORF">GCM10007354_20990</name>
</gene>
<evidence type="ECO:0000313" key="3">
    <source>
        <dbReference type="Proteomes" id="UP000013200"/>
    </source>
</evidence>
<dbReference type="Proteomes" id="UP000013200">
    <property type="component" value="Unassembled WGS sequence"/>
</dbReference>
<evidence type="ECO:0000313" key="4">
    <source>
        <dbReference type="Proteomes" id="UP000652691"/>
    </source>
</evidence>
<accession>N9RLP4</accession>
<evidence type="ECO:0000313" key="1">
    <source>
        <dbReference type="EMBL" id="ENX40072.1"/>
    </source>
</evidence>
<dbReference type="AlphaFoldDB" id="N9RLP4"/>
<comment type="caution">
    <text evidence="1">The sequence shown here is derived from an EMBL/GenBank/DDBJ whole genome shotgun (WGS) entry which is preliminary data.</text>
</comment>
<dbReference type="HOGENOM" id="CLU_1154447_0_0_6"/>
<dbReference type="GeneID" id="80104670"/>